<dbReference type="Proteomes" id="UP000022910">
    <property type="component" value="Unassembled WGS sequence"/>
</dbReference>
<reference evidence="1 2" key="1">
    <citation type="submission" date="2014-02" db="EMBL/GenBank/DDBJ databases">
        <title>Single nucleus genome sequencing reveals high similarity among nuclei of an endomycorrhizal fungus.</title>
        <authorList>
            <person name="Lin K."/>
            <person name="Geurts R."/>
            <person name="Zhang Z."/>
            <person name="Limpens E."/>
            <person name="Saunders D.G."/>
            <person name="Mu D."/>
            <person name="Pang E."/>
            <person name="Cao H."/>
            <person name="Cha H."/>
            <person name="Lin T."/>
            <person name="Zhou Q."/>
            <person name="Shang Y."/>
            <person name="Li Y."/>
            <person name="Ivanov S."/>
            <person name="Sharma T."/>
            <person name="Velzen R.V."/>
            <person name="Ruijter N.D."/>
            <person name="Aanen D.K."/>
            <person name="Win J."/>
            <person name="Kamoun S."/>
            <person name="Bisseling T."/>
            <person name="Huang S."/>
        </authorList>
    </citation>
    <scope>NUCLEOTIDE SEQUENCE [LARGE SCALE GENOMIC DNA]</scope>
    <source>
        <strain evidence="2">DAOM197198w</strain>
    </source>
</reference>
<gene>
    <name evidence="1" type="ORF">RirG_050760</name>
</gene>
<dbReference type="EMBL" id="JEMT01012873">
    <property type="protein sequence ID" value="EXX74473.1"/>
    <property type="molecule type" value="Genomic_DNA"/>
</dbReference>
<accession>A0A015N5L1</accession>
<sequence length="88" mass="10208">MNDDSVVLVCGHGYHSACYDKRCVYCENFYKNGIYENVNAFLKRIEKGTDMLTQDDLDNEIIEDEEEGTEETDCEQTSMMEVPYDCIQ</sequence>
<dbReference type="OrthoDB" id="2438411at2759"/>
<proteinExistence type="predicted"/>
<name>A0A015N5L1_RHIIW</name>
<dbReference type="HOGENOM" id="CLU_174222_0_0_1"/>
<comment type="caution">
    <text evidence="1">The sequence shown here is derived from an EMBL/GenBank/DDBJ whole genome shotgun (WGS) entry which is preliminary data.</text>
</comment>
<evidence type="ECO:0000313" key="2">
    <source>
        <dbReference type="Proteomes" id="UP000022910"/>
    </source>
</evidence>
<evidence type="ECO:0000313" key="1">
    <source>
        <dbReference type="EMBL" id="EXX74473.1"/>
    </source>
</evidence>
<organism evidence="1 2">
    <name type="scientific">Rhizophagus irregularis (strain DAOM 197198w)</name>
    <name type="common">Glomus intraradices</name>
    <dbReference type="NCBI Taxonomy" id="1432141"/>
    <lineage>
        <taxon>Eukaryota</taxon>
        <taxon>Fungi</taxon>
        <taxon>Fungi incertae sedis</taxon>
        <taxon>Mucoromycota</taxon>
        <taxon>Glomeromycotina</taxon>
        <taxon>Glomeromycetes</taxon>
        <taxon>Glomerales</taxon>
        <taxon>Glomeraceae</taxon>
        <taxon>Rhizophagus</taxon>
    </lineage>
</organism>
<dbReference type="AlphaFoldDB" id="A0A015N5L1"/>
<keyword evidence="2" id="KW-1185">Reference proteome</keyword>
<protein>
    <submittedName>
        <fullName evidence="1">Uncharacterized protein</fullName>
    </submittedName>
</protein>